<proteinExistence type="inferred from homology"/>
<evidence type="ECO:0000313" key="5">
    <source>
        <dbReference type="Proteomes" id="UP000585474"/>
    </source>
</evidence>
<feature type="compositionally biased region" description="Acidic residues" evidence="2">
    <location>
        <begin position="495"/>
        <end position="522"/>
    </location>
</feature>
<protein>
    <submittedName>
        <fullName evidence="4">FANTASTIC four-like protein</fullName>
    </submittedName>
</protein>
<feature type="compositionally biased region" description="Basic residues" evidence="2">
    <location>
        <begin position="106"/>
        <end position="126"/>
    </location>
</feature>
<sequence length="557" mass="62145">MAAASVESPTSDSLNKESASCKNSSPMFSPSSDKRFWSALRTRIDTILENRKPNDLSFATQLNAGESDRAKRMKEDSMLLIRGFDSVAHSLSQLSQNLDNALQTKNPKRPKKKKTKTVTKAKRGLKRKLEEHGDDSQKEETEKGPKEMGKLDKAKNLAISMATKAASLGRELKSIKSDLCFVQERCAILEEENRRLRDGFAKGIRPEEDDLPRRISSLVNPSFPSHSTMKGRTNAFTSLWSTTKSLPKNSLHPMSMQLGECCLDFSSPPPSIQEEEDDDGNGVITTPRTRIFGLCTALDECYDDEQQHEVEDMSPMFCQGLQSCLEPSVLRQKDVEFRSFIQALTNISHNQNELMTEKEKVYVHPLSRRSSSSTLSMKSLEMCTESLGSETGSEISERSDELSLISYKNENSLFKQESKSLEFSRKLISTNSFPPPLSSISGSDSFRVRPHREGGRLVIKAVTISSSEGYFQTERVDGRLRLCLVKCHSLNCEEAEEKDDDIVDDDDEDGVEDMEGNSENDGGEIGSGEVVGPSRYKEGGRGNKERSSWGPLWVTIS</sequence>
<keyword evidence="5" id="KW-1185">Reference proteome</keyword>
<comment type="caution">
    <text evidence="4">The sequence shown here is derived from an EMBL/GenBank/DDBJ whole genome shotgun (WGS) entry which is preliminary data.</text>
</comment>
<organism evidence="4 5">
    <name type="scientific">Actinidia rufa</name>
    <dbReference type="NCBI Taxonomy" id="165716"/>
    <lineage>
        <taxon>Eukaryota</taxon>
        <taxon>Viridiplantae</taxon>
        <taxon>Streptophyta</taxon>
        <taxon>Embryophyta</taxon>
        <taxon>Tracheophyta</taxon>
        <taxon>Spermatophyta</taxon>
        <taxon>Magnoliopsida</taxon>
        <taxon>eudicotyledons</taxon>
        <taxon>Gunneridae</taxon>
        <taxon>Pentapetalae</taxon>
        <taxon>asterids</taxon>
        <taxon>Ericales</taxon>
        <taxon>Actinidiaceae</taxon>
        <taxon>Actinidia</taxon>
    </lineage>
</organism>
<dbReference type="EMBL" id="BJWL01000013">
    <property type="protein sequence ID" value="GFY98779.1"/>
    <property type="molecule type" value="Genomic_DNA"/>
</dbReference>
<evidence type="ECO:0000256" key="1">
    <source>
        <dbReference type="ARBA" id="ARBA00008690"/>
    </source>
</evidence>
<gene>
    <name evidence="4" type="ORF">Acr_13g0001800</name>
</gene>
<feature type="compositionally biased region" description="Basic and acidic residues" evidence="2">
    <location>
        <begin position="535"/>
        <end position="547"/>
    </location>
</feature>
<feature type="compositionally biased region" description="Polar residues" evidence="2">
    <location>
        <begin position="7"/>
        <end position="31"/>
    </location>
</feature>
<dbReference type="InterPro" id="IPR021410">
    <property type="entry name" value="FAF"/>
</dbReference>
<dbReference type="PANTHER" id="PTHR33155:SF8">
    <property type="entry name" value="PROTEIN FANTASTIC FOUR 1"/>
    <property type="match status" value="1"/>
</dbReference>
<dbReference type="OrthoDB" id="1924603at2759"/>
<dbReference type="Pfam" id="PF11250">
    <property type="entry name" value="FAF"/>
    <property type="match status" value="1"/>
</dbReference>
<evidence type="ECO:0000313" key="4">
    <source>
        <dbReference type="EMBL" id="GFY98779.1"/>
    </source>
</evidence>
<name>A0A7J0FKV1_9ERIC</name>
<feature type="region of interest" description="Disordered" evidence="2">
    <location>
        <begin position="1"/>
        <end position="33"/>
    </location>
</feature>
<feature type="compositionally biased region" description="Basic and acidic residues" evidence="2">
    <location>
        <begin position="127"/>
        <end position="150"/>
    </location>
</feature>
<dbReference type="InterPro" id="IPR046431">
    <property type="entry name" value="FAF_dom"/>
</dbReference>
<dbReference type="Proteomes" id="UP000585474">
    <property type="component" value="Unassembled WGS sequence"/>
</dbReference>
<accession>A0A7J0FKV1</accession>
<evidence type="ECO:0000259" key="3">
    <source>
        <dbReference type="Pfam" id="PF11250"/>
    </source>
</evidence>
<reference evidence="4 5" key="1">
    <citation type="submission" date="2019-07" db="EMBL/GenBank/DDBJ databases">
        <title>De Novo Assembly of kiwifruit Actinidia rufa.</title>
        <authorList>
            <person name="Sugita-Konishi S."/>
            <person name="Sato K."/>
            <person name="Mori E."/>
            <person name="Abe Y."/>
            <person name="Kisaki G."/>
            <person name="Hamano K."/>
            <person name="Suezawa K."/>
            <person name="Otani M."/>
            <person name="Fukuda T."/>
            <person name="Manabe T."/>
            <person name="Gomi K."/>
            <person name="Tabuchi M."/>
            <person name="Akimitsu K."/>
            <person name="Kataoka I."/>
        </authorList>
    </citation>
    <scope>NUCLEOTIDE SEQUENCE [LARGE SCALE GENOMIC DNA]</scope>
    <source>
        <strain evidence="5">cv. Fuchu</strain>
    </source>
</reference>
<feature type="region of interest" description="Disordered" evidence="2">
    <location>
        <begin position="495"/>
        <end position="557"/>
    </location>
</feature>
<dbReference type="AlphaFoldDB" id="A0A7J0FKV1"/>
<feature type="domain" description="FAF" evidence="3">
    <location>
        <begin position="432"/>
        <end position="484"/>
    </location>
</feature>
<dbReference type="PANTHER" id="PTHR33155">
    <property type="entry name" value="FANTASTIC FOUR-LIKE PROTEIN (DUF3049)"/>
    <property type="match status" value="1"/>
</dbReference>
<evidence type="ECO:0000256" key="2">
    <source>
        <dbReference type="SAM" id="MobiDB-lite"/>
    </source>
</evidence>
<comment type="similarity">
    <text evidence="1">Belongs to the fantastic four family.</text>
</comment>
<feature type="region of interest" description="Disordered" evidence="2">
    <location>
        <begin position="100"/>
        <end position="150"/>
    </location>
</feature>